<feature type="region of interest" description="Disordered" evidence="1">
    <location>
        <begin position="1"/>
        <end position="31"/>
    </location>
</feature>
<sequence>MNAPSRAPARTPVRKNRAAMKRSGEPSPVLKLPSYREGRVVTERKTSNPAGGWEAFKRQASTQLPFNPFVQDERDCQGRTEHLAGLSDDWRQAEEAKADVANLKAAISAPPPVESVRAIRLEFAMNSDTETTKFDYLVDPFLPSNCVVGLFGRGATAKSSFAATMAVQISPAYSTLWVSVEEPKDWIKVRHIKAGGDQGTLVAVAAVASKTDNQGRVVQSNFDIYEHLEAAIAKAKQECERVYYRPRPLKLVVLDTAVGLTAWRKGESPNDDASVKRLLALLQSLAERFEVTIIIIGHSNKGKHDYFADTVAGATAWTNSPRLSFIHARDVRQEYSCVLRVAKSNITTRFAATYHTVPIHTLYKRGEGADSVLCRVEIGELVWGEDASMDLFKDATRKARIDGDDTGGVGHKVTLVEKAVEAVVLVHSTNEPATREQVHQRLGREISRREWAKIDARLRIQEFLLKVVIGTGPQNKAIYRKQTRD</sequence>
<keyword evidence="3" id="KW-1185">Reference proteome</keyword>
<dbReference type="Gene3D" id="3.40.50.300">
    <property type="entry name" value="P-loop containing nucleotide triphosphate hydrolases"/>
    <property type="match status" value="1"/>
</dbReference>
<dbReference type="OrthoDB" id="7593485at2"/>
<dbReference type="Proteomes" id="UP000321857">
    <property type="component" value="Chromosome"/>
</dbReference>
<dbReference type="KEGG" id="sxa:FMM02_08675"/>
<dbReference type="AlphaFoldDB" id="A0A516ISX8"/>
<name>A0A516ISX8_9SPHN</name>
<organism evidence="2 3">
    <name type="scientific">Sphingomonas xanthus</name>
    <dbReference type="NCBI Taxonomy" id="2594473"/>
    <lineage>
        <taxon>Bacteria</taxon>
        <taxon>Pseudomonadati</taxon>
        <taxon>Pseudomonadota</taxon>
        <taxon>Alphaproteobacteria</taxon>
        <taxon>Sphingomonadales</taxon>
        <taxon>Sphingomonadaceae</taxon>
        <taxon>Sphingomonas</taxon>
    </lineage>
</organism>
<evidence type="ECO:0000256" key="1">
    <source>
        <dbReference type="SAM" id="MobiDB-lite"/>
    </source>
</evidence>
<accession>A0A516ISX8</accession>
<evidence type="ECO:0000313" key="2">
    <source>
        <dbReference type="EMBL" id="QDP20022.1"/>
    </source>
</evidence>
<dbReference type="Pfam" id="PF13481">
    <property type="entry name" value="AAA_25"/>
    <property type="match status" value="1"/>
</dbReference>
<reference evidence="2 3" key="1">
    <citation type="submission" date="2019-07" db="EMBL/GenBank/DDBJ databases">
        <title>Sphingomonas AE3 Genome sequencing and assembly.</title>
        <authorList>
            <person name="Kim H."/>
        </authorList>
    </citation>
    <scope>NUCLEOTIDE SEQUENCE [LARGE SCALE GENOMIC DNA]</scope>
    <source>
        <strain evidence="2 3">AE3</strain>
    </source>
</reference>
<protein>
    <submittedName>
        <fullName evidence="2">AAA family ATPase</fullName>
    </submittedName>
</protein>
<dbReference type="InterPro" id="IPR027417">
    <property type="entry name" value="P-loop_NTPase"/>
</dbReference>
<dbReference type="EMBL" id="CP041659">
    <property type="protein sequence ID" value="QDP20022.1"/>
    <property type="molecule type" value="Genomic_DNA"/>
</dbReference>
<gene>
    <name evidence="2" type="ORF">FMM02_08675</name>
</gene>
<evidence type="ECO:0000313" key="3">
    <source>
        <dbReference type="Proteomes" id="UP000321857"/>
    </source>
</evidence>
<proteinExistence type="predicted"/>
<dbReference type="SUPFAM" id="SSF52540">
    <property type="entry name" value="P-loop containing nucleoside triphosphate hydrolases"/>
    <property type="match status" value="1"/>
</dbReference>